<dbReference type="RefSeq" id="WP_125436930.1">
    <property type="nucleotide sequence ID" value="NZ_RWIU01000002.1"/>
</dbReference>
<proteinExistence type="predicted"/>
<keyword evidence="2" id="KW-1185">Reference proteome</keyword>
<organism evidence="1 2">
    <name type="scientific">Hymenobacter perfusus</name>
    <dbReference type="NCBI Taxonomy" id="1236770"/>
    <lineage>
        <taxon>Bacteria</taxon>
        <taxon>Pseudomonadati</taxon>
        <taxon>Bacteroidota</taxon>
        <taxon>Cytophagia</taxon>
        <taxon>Cytophagales</taxon>
        <taxon>Hymenobacteraceae</taxon>
        <taxon>Hymenobacter</taxon>
    </lineage>
</organism>
<dbReference type="AlphaFoldDB" id="A0A428KEA3"/>
<protein>
    <submittedName>
        <fullName evidence="1">Uncharacterized protein</fullName>
    </submittedName>
</protein>
<sequence length="194" mass="21274">MKHFLLFTGLLLVSCQEAAKQPASAASAVKASSNPPKQYPIYTPDTAAILTNQNLTQLLAAVMRDSVVEHRKANAIPPVISAFLHQNDSLYNEPFAVADYGQRFNAGCTAEKGLPGRQLRYLGVGQSTCLLAYDVGGVGVFTRVLLFEFRHDSIVGYWTGILGNQSADKLGIVNQLLHSRDAPWRRYSGHRLML</sequence>
<dbReference type="OrthoDB" id="879642at2"/>
<dbReference type="PROSITE" id="PS51257">
    <property type="entry name" value="PROKAR_LIPOPROTEIN"/>
    <property type="match status" value="1"/>
</dbReference>
<dbReference type="Proteomes" id="UP000270291">
    <property type="component" value="Unassembled WGS sequence"/>
</dbReference>
<evidence type="ECO:0000313" key="1">
    <source>
        <dbReference type="EMBL" id="RSK44746.1"/>
    </source>
</evidence>
<gene>
    <name evidence="1" type="ORF">EI293_09555</name>
</gene>
<name>A0A428KEA3_9BACT</name>
<comment type="caution">
    <text evidence="1">The sequence shown here is derived from an EMBL/GenBank/DDBJ whole genome shotgun (WGS) entry which is preliminary data.</text>
</comment>
<accession>A0A428KEA3</accession>
<dbReference type="EMBL" id="RWIU01000002">
    <property type="protein sequence ID" value="RSK44746.1"/>
    <property type="molecule type" value="Genomic_DNA"/>
</dbReference>
<evidence type="ECO:0000313" key="2">
    <source>
        <dbReference type="Proteomes" id="UP000270291"/>
    </source>
</evidence>
<reference evidence="1 2" key="1">
    <citation type="submission" date="2018-12" db="EMBL/GenBank/DDBJ databases">
        <authorList>
            <person name="Feng G."/>
            <person name="Zhu H."/>
        </authorList>
    </citation>
    <scope>NUCLEOTIDE SEQUENCE [LARGE SCALE GENOMIC DNA]</scope>
    <source>
        <strain evidence="1 2">LMG 26000</strain>
    </source>
</reference>